<dbReference type="InterPro" id="IPR036737">
    <property type="entry name" value="OmpA-like_sf"/>
</dbReference>
<dbReference type="AlphaFoldDB" id="A6G559"/>
<dbReference type="CDD" id="cd07185">
    <property type="entry name" value="OmpA_C-like"/>
    <property type="match status" value="1"/>
</dbReference>
<evidence type="ECO:0000313" key="13">
    <source>
        <dbReference type="EMBL" id="EDM78971.1"/>
    </source>
</evidence>
<feature type="region of interest" description="Disordered" evidence="10">
    <location>
        <begin position="27"/>
        <end position="69"/>
    </location>
</feature>
<dbReference type="SUPFAM" id="SSF56925">
    <property type="entry name" value="OMPA-like"/>
    <property type="match status" value="1"/>
</dbReference>
<proteinExistence type="predicted"/>
<keyword evidence="2" id="KW-0813">Transport</keyword>
<protein>
    <submittedName>
        <fullName evidence="13">OmpA domain protein</fullName>
    </submittedName>
</protein>
<keyword evidence="6" id="KW-0626">Porin</keyword>
<accession>A6G559</accession>
<comment type="subcellular location">
    <subcellularLocation>
        <location evidence="1">Cell outer membrane</location>
        <topology evidence="1">Multi-pass membrane protein</topology>
    </subcellularLocation>
</comment>
<evidence type="ECO:0000256" key="1">
    <source>
        <dbReference type="ARBA" id="ARBA00004571"/>
    </source>
</evidence>
<reference evidence="13 14" key="1">
    <citation type="submission" date="2007-06" db="EMBL/GenBank/DDBJ databases">
        <authorList>
            <person name="Shimkets L."/>
            <person name="Ferriera S."/>
            <person name="Johnson J."/>
            <person name="Kravitz S."/>
            <person name="Beeson K."/>
            <person name="Sutton G."/>
            <person name="Rogers Y.-H."/>
            <person name="Friedman R."/>
            <person name="Frazier M."/>
            <person name="Venter J.C."/>
        </authorList>
    </citation>
    <scope>NUCLEOTIDE SEQUENCE [LARGE SCALE GENOMIC DNA]</scope>
    <source>
        <strain evidence="13 14">SIR-1</strain>
    </source>
</reference>
<evidence type="ECO:0000256" key="7">
    <source>
        <dbReference type="ARBA" id="ARBA00023136"/>
    </source>
</evidence>
<keyword evidence="7 9" id="KW-0472">Membrane</keyword>
<dbReference type="STRING" id="391625.PPSIR1_07003"/>
<feature type="region of interest" description="Disordered" evidence="10">
    <location>
        <begin position="411"/>
        <end position="435"/>
    </location>
</feature>
<dbReference type="GO" id="GO:0009279">
    <property type="term" value="C:cell outer membrane"/>
    <property type="evidence" value="ECO:0007669"/>
    <property type="project" value="UniProtKB-SubCell"/>
</dbReference>
<dbReference type="InterPro" id="IPR006664">
    <property type="entry name" value="OMP_bac"/>
</dbReference>
<comment type="caution">
    <text evidence="13">The sequence shown here is derived from an EMBL/GenBank/DDBJ whole genome shotgun (WGS) entry which is preliminary data.</text>
</comment>
<keyword evidence="4" id="KW-0812">Transmembrane</keyword>
<dbReference type="GO" id="GO:0015288">
    <property type="term" value="F:porin activity"/>
    <property type="evidence" value="ECO:0007669"/>
    <property type="project" value="UniProtKB-KW"/>
</dbReference>
<dbReference type="SUPFAM" id="SSF103647">
    <property type="entry name" value="TSP type-3 repeat"/>
    <property type="match status" value="1"/>
</dbReference>
<evidence type="ECO:0000256" key="4">
    <source>
        <dbReference type="ARBA" id="ARBA00022692"/>
    </source>
</evidence>
<keyword evidence="8" id="KW-0998">Cell outer membrane</keyword>
<evidence type="ECO:0000256" key="3">
    <source>
        <dbReference type="ARBA" id="ARBA00022452"/>
    </source>
</evidence>
<feature type="domain" description="OmpA-like" evidence="12">
    <location>
        <begin position="332"/>
        <end position="449"/>
    </location>
</feature>
<gene>
    <name evidence="13" type="ORF">PPSIR1_07003</name>
</gene>
<dbReference type="PROSITE" id="PS51123">
    <property type="entry name" value="OMPA_2"/>
    <property type="match status" value="1"/>
</dbReference>
<dbReference type="Proteomes" id="UP000005801">
    <property type="component" value="Unassembled WGS sequence"/>
</dbReference>
<feature type="compositionally biased region" description="Acidic residues" evidence="10">
    <location>
        <begin position="320"/>
        <end position="329"/>
    </location>
</feature>
<evidence type="ECO:0000259" key="12">
    <source>
        <dbReference type="PROSITE" id="PS51123"/>
    </source>
</evidence>
<keyword evidence="11" id="KW-0732">Signal</keyword>
<dbReference type="Pfam" id="PF00691">
    <property type="entry name" value="OmpA"/>
    <property type="match status" value="1"/>
</dbReference>
<sequence>MPRSASVPLSLSCILATAVGLGFAPSSAHAAPPDEGPDASAEGSASVAVDGGGASAKSEGKARTRGNENDRWIDRWAPEPNMFEVGLFGGVIFPHPDLELFQDNPDAPDRGYRRWSPIGPDFGLRFAYMPLRHFGAEAEGAAMPMRVGFGEDGPTNSATMYTARAHLLGQVGNWSITPFGLFGVGVLGVDSNGDAVGSEVDIGLHFGGGLKFFINRYVMLRVDGRGIISNKRGVGDGVIVSPEILVGLSITLGRERDRPRPTFNDADGDGVRDRDDACPEVPGDPPSGCPTVCIPDDDNDKVPNPQDQCPNEPEDRNGFLDDDGCPDEVPEELTSLSGIMQGVNFETDKDTITKDSIPQLEQAAEVLNRFPDLRVEISGHTDSRGGYQHNMDLSRRRAEAVKKWLVDNGVDGSRLETRGAGPDEPIDTNDTSAGRFNNRRIEFTILGGGPVSGDGAKN</sequence>
<evidence type="ECO:0000256" key="2">
    <source>
        <dbReference type="ARBA" id="ARBA00022448"/>
    </source>
</evidence>
<dbReference type="OrthoDB" id="9805566at2"/>
<dbReference type="SUPFAM" id="SSF103088">
    <property type="entry name" value="OmpA-like"/>
    <property type="match status" value="1"/>
</dbReference>
<dbReference type="InterPro" id="IPR011250">
    <property type="entry name" value="OMP/PagP_B-barrel"/>
</dbReference>
<keyword evidence="14" id="KW-1185">Reference proteome</keyword>
<feature type="compositionally biased region" description="Basic and acidic residues" evidence="10">
    <location>
        <begin position="58"/>
        <end position="69"/>
    </location>
</feature>
<keyword evidence="3" id="KW-1134">Transmembrane beta strand</keyword>
<dbReference type="GO" id="GO:0005509">
    <property type="term" value="F:calcium ion binding"/>
    <property type="evidence" value="ECO:0007669"/>
    <property type="project" value="InterPro"/>
</dbReference>
<dbReference type="Gene3D" id="2.40.160.20">
    <property type="match status" value="1"/>
</dbReference>
<dbReference type="EMBL" id="ABCS01000024">
    <property type="protein sequence ID" value="EDM78971.1"/>
    <property type="molecule type" value="Genomic_DNA"/>
</dbReference>
<evidence type="ECO:0000256" key="10">
    <source>
        <dbReference type="SAM" id="MobiDB-lite"/>
    </source>
</evidence>
<keyword evidence="5" id="KW-0406">Ion transport</keyword>
<feature type="chain" id="PRO_5002697526" evidence="11">
    <location>
        <begin position="31"/>
        <end position="458"/>
    </location>
</feature>
<evidence type="ECO:0000256" key="8">
    <source>
        <dbReference type="ARBA" id="ARBA00023237"/>
    </source>
</evidence>
<evidence type="ECO:0000313" key="14">
    <source>
        <dbReference type="Proteomes" id="UP000005801"/>
    </source>
</evidence>
<dbReference type="eggNOG" id="COG2885">
    <property type="taxonomic scope" value="Bacteria"/>
</dbReference>
<evidence type="ECO:0000256" key="11">
    <source>
        <dbReference type="SAM" id="SignalP"/>
    </source>
</evidence>
<evidence type="ECO:0000256" key="9">
    <source>
        <dbReference type="PROSITE-ProRule" id="PRU00473"/>
    </source>
</evidence>
<dbReference type="PANTHER" id="PTHR30329">
    <property type="entry name" value="STATOR ELEMENT OF FLAGELLAR MOTOR COMPLEX"/>
    <property type="match status" value="1"/>
</dbReference>
<dbReference type="PANTHER" id="PTHR30329:SF21">
    <property type="entry name" value="LIPOPROTEIN YIAD-RELATED"/>
    <property type="match status" value="1"/>
</dbReference>
<organism evidence="13 14">
    <name type="scientific">Plesiocystis pacifica SIR-1</name>
    <dbReference type="NCBI Taxonomy" id="391625"/>
    <lineage>
        <taxon>Bacteria</taxon>
        <taxon>Pseudomonadati</taxon>
        <taxon>Myxococcota</taxon>
        <taxon>Polyangia</taxon>
        <taxon>Nannocystales</taxon>
        <taxon>Nannocystaceae</taxon>
        <taxon>Plesiocystis</taxon>
    </lineage>
</organism>
<dbReference type="Gene3D" id="3.30.1330.60">
    <property type="entry name" value="OmpA-like domain"/>
    <property type="match status" value="1"/>
</dbReference>
<evidence type="ECO:0000256" key="5">
    <source>
        <dbReference type="ARBA" id="ARBA00023065"/>
    </source>
</evidence>
<dbReference type="InterPro" id="IPR050330">
    <property type="entry name" value="Bact_OuterMem_StrucFunc"/>
</dbReference>
<dbReference type="GO" id="GO:0006811">
    <property type="term" value="P:monoatomic ion transport"/>
    <property type="evidence" value="ECO:0007669"/>
    <property type="project" value="UniProtKB-KW"/>
</dbReference>
<dbReference type="PRINTS" id="PR01021">
    <property type="entry name" value="OMPADOMAIN"/>
</dbReference>
<feature type="signal peptide" evidence="11">
    <location>
        <begin position="1"/>
        <end position="30"/>
    </location>
</feature>
<dbReference type="InterPro" id="IPR006665">
    <property type="entry name" value="OmpA-like"/>
</dbReference>
<dbReference type="GO" id="GO:0046930">
    <property type="term" value="C:pore complex"/>
    <property type="evidence" value="ECO:0007669"/>
    <property type="project" value="UniProtKB-KW"/>
</dbReference>
<feature type="region of interest" description="Disordered" evidence="10">
    <location>
        <begin position="256"/>
        <end position="329"/>
    </location>
</feature>
<evidence type="ECO:0000256" key="6">
    <source>
        <dbReference type="ARBA" id="ARBA00023114"/>
    </source>
</evidence>
<dbReference type="RefSeq" id="WP_006971858.1">
    <property type="nucleotide sequence ID" value="NZ_ABCS01000024.1"/>
</dbReference>
<feature type="compositionally biased region" description="Low complexity" evidence="10">
    <location>
        <begin position="38"/>
        <end position="49"/>
    </location>
</feature>
<name>A6G559_9BACT</name>
<dbReference type="InterPro" id="IPR028974">
    <property type="entry name" value="TSP_type-3_rpt"/>
</dbReference>